<dbReference type="Proteomes" id="UP001596106">
    <property type="component" value="Unassembled WGS sequence"/>
</dbReference>
<comment type="caution">
    <text evidence="8">The sequence shown here is derived from an EMBL/GenBank/DDBJ whole genome shotgun (WGS) entry which is preliminary data.</text>
</comment>
<reference evidence="9" key="1">
    <citation type="journal article" date="2019" name="Int. J. Syst. Evol. Microbiol.">
        <title>The Global Catalogue of Microorganisms (GCM) 10K type strain sequencing project: providing services to taxonomists for standard genome sequencing and annotation.</title>
        <authorList>
            <consortium name="The Broad Institute Genomics Platform"/>
            <consortium name="The Broad Institute Genome Sequencing Center for Infectious Disease"/>
            <person name="Wu L."/>
            <person name="Ma J."/>
        </authorList>
    </citation>
    <scope>NUCLEOTIDE SEQUENCE [LARGE SCALE GENOMIC DNA]</scope>
    <source>
        <strain evidence="9">CCUG 55250</strain>
    </source>
</reference>
<dbReference type="InterPro" id="IPR050626">
    <property type="entry name" value="Peptidase_M16"/>
</dbReference>
<keyword evidence="9" id="KW-1185">Reference proteome</keyword>
<dbReference type="InterPro" id="IPR011765">
    <property type="entry name" value="Pept_M16_N"/>
</dbReference>
<keyword evidence="4" id="KW-0862">Zinc</keyword>
<accession>A0ABW0I8L6</accession>
<evidence type="ECO:0000259" key="7">
    <source>
        <dbReference type="Pfam" id="PF05193"/>
    </source>
</evidence>
<evidence type="ECO:0000256" key="2">
    <source>
        <dbReference type="ARBA" id="ARBA00022670"/>
    </source>
</evidence>
<comment type="similarity">
    <text evidence="1">Belongs to the peptidase M16 family.</text>
</comment>
<dbReference type="PANTHER" id="PTHR43690:SF17">
    <property type="entry name" value="PROTEIN YHJJ"/>
    <property type="match status" value="1"/>
</dbReference>
<evidence type="ECO:0000256" key="5">
    <source>
        <dbReference type="ARBA" id="ARBA00023049"/>
    </source>
</evidence>
<keyword evidence="3" id="KW-0378">Hydrolase</keyword>
<keyword evidence="2" id="KW-0645">Protease</keyword>
<evidence type="ECO:0000256" key="1">
    <source>
        <dbReference type="ARBA" id="ARBA00007261"/>
    </source>
</evidence>
<dbReference type="RefSeq" id="WP_379843921.1">
    <property type="nucleotide sequence ID" value="NZ_JBHSMA010000002.1"/>
</dbReference>
<protein>
    <submittedName>
        <fullName evidence="8">M16 family metallopeptidase</fullName>
    </submittedName>
</protein>
<evidence type="ECO:0000256" key="3">
    <source>
        <dbReference type="ARBA" id="ARBA00022801"/>
    </source>
</evidence>
<dbReference type="InterPro" id="IPR007863">
    <property type="entry name" value="Peptidase_M16_C"/>
</dbReference>
<proteinExistence type="inferred from homology"/>
<evidence type="ECO:0000259" key="6">
    <source>
        <dbReference type="Pfam" id="PF00675"/>
    </source>
</evidence>
<organism evidence="8 9">
    <name type="scientific">Larkinella bovis</name>
    <dbReference type="NCBI Taxonomy" id="683041"/>
    <lineage>
        <taxon>Bacteria</taxon>
        <taxon>Pseudomonadati</taxon>
        <taxon>Bacteroidota</taxon>
        <taxon>Cytophagia</taxon>
        <taxon>Cytophagales</taxon>
        <taxon>Spirosomataceae</taxon>
        <taxon>Larkinella</taxon>
    </lineage>
</organism>
<dbReference type="SUPFAM" id="SSF63411">
    <property type="entry name" value="LuxS/MPP-like metallohydrolase"/>
    <property type="match status" value="2"/>
</dbReference>
<evidence type="ECO:0000256" key="4">
    <source>
        <dbReference type="ARBA" id="ARBA00022833"/>
    </source>
</evidence>
<dbReference type="PANTHER" id="PTHR43690">
    <property type="entry name" value="NARDILYSIN"/>
    <property type="match status" value="1"/>
</dbReference>
<evidence type="ECO:0000313" key="8">
    <source>
        <dbReference type="EMBL" id="MFC5409644.1"/>
    </source>
</evidence>
<name>A0ABW0I8L6_9BACT</name>
<dbReference type="Pfam" id="PF00675">
    <property type="entry name" value="Peptidase_M16"/>
    <property type="match status" value="1"/>
</dbReference>
<gene>
    <name evidence="8" type="ORF">ACFPMF_10015</name>
</gene>
<feature type="domain" description="Peptidase M16 C-terminal" evidence="7">
    <location>
        <begin position="168"/>
        <end position="344"/>
    </location>
</feature>
<dbReference type="InterPro" id="IPR011249">
    <property type="entry name" value="Metalloenz_LuxS/M16"/>
</dbReference>
<keyword evidence="5" id="KW-0482">Metalloprotease</keyword>
<sequence>MIHFEHFVLDNGLKVYVHEDPTSPMATVNILYNVGSRDEDSKKTGFAHLFEHLMFGGSKNIPVYDEPLQKVGGENNAFTSPDITNYYITLPSANLETAFWLESDRMLGLSFDPTVLEVQQKVVIEEFKQRYLNQPYGDVWLKLRPLAYKVHPYQWATIGKDISHIENATLDDVRHFFYTHYVPNNAIMVVAGNVTLEQVKQLSKKWFEPIPAGKPPVRQLPQEPVQTEARFLETVADVPLNALYKVYHMPGRFSDDYYSADLLGDVLGRGKSSRLYQKLLKEQALFTGISAHVSGSLDPGLLVISGSLNQGVALEEADAAIDAILDEVINQPLPEEEVTKVKNQAESTLVFAEVELLTRAMNLAYAANAGNADWMNQEAERIQAVTPDAIQAMAKQLLRRENRSTLYYRAA</sequence>
<dbReference type="Gene3D" id="3.30.830.10">
    <property type="entry name" value="Metalloenzyme, LuxS/M16 peptidase-like"/>
    <property type="match status" value="2"/>
</dbReference>
<feature type="domain" description="Peptidase M16 N-terminal" evidence="6">
    <location>
        <begin position="15"/>
        <end position="129"/>
    </location>
</feature>
<evidence type="ECO:0000313" key="9">
    <source>
        <dbReference type="Proteomes" id="UP001596106"/>
    </source>
</evidence>
<dbReference type="EMBL" id="JBHSMA010000002">
    <property type="protein sequence ID" value="MFC5409644.1"/>
    <property type="molecule type" value="Genomic_DNA"/>
</dbReference>
<dbReference type="Pfam" id="PF05193">
    <property type="entry name" value="Peptidase_M16_C"/>
    <property type="match status" value="1"/>
</dbReference>